<dbReference type="GO" id="GO:0035091">
    <property type="term" value="F:phosphatidylinositol binding"/>
    <property type="evidence" value="ECO:0007669"/>
    <property type="project" value="InterPro"/>
</dbReference>
<dbReference type="Proteomes" id="UP000027195">
    <property type="component" value="Unassembled WGS sequence"/>
</dbReference>
<dbReference type="PROSITE" id="PS50195">
    <property type="entry name" value="PX"/>
    <property type="match status" value="1"/>
</dbReference>
<name>A0A067M537_BOTB1</name>
<dbReference type="SUPFAM" id="SSF64268">
    <property type="entry name" value="PX domain"/>
    <property type="match status" value="1"/>
</dbReference>
<dbReference type="PANTHER" id="PTHR15706:SF2">
    <property type="entry name" value="SH3 AND PX DOMAIN-CONTAINING PROTEIN 2A"/>
    <property type="match status" value="1"/>
</dbReference>
<dbReference type="GO" id="GO:0051130">
    <property type="term" value="P:positive regulation of cellular component organization"/>
    <property type="evidence" value="ECO:0007669"/>
    <property type="project" value="UniProtKB-ARBA"/>
</dbReference>
<feature type="domain" description="SH3" evidence="5">
    <location>
        <begin position="40"/>
        <end position="103"/>
    </location>
</feature>
<feature type="compositionally biased region" description="Low complexity" evidence="4">
    <location>
        <begin position="239"/>
        <end position="249"/>
    </location>
</feature>
<dbReference type="InterPro" id="IPR001683">
    <property type="entry name" value="PX_dom"/>
</dbReference>
<feature type="compositionally biased region" description="Polar residues" evidence="4">
    <location>
        <begin position="535"/>
        <end position="550"/>
    </location>
</feature>
<feature type="region of interest" description="Disordered" evidence="4">
    <location>
        <begin position="233"/>
        <end position="262"/>
    </location>
</feature>
<dbReference type="Gene3D" id="3.10.20.90">
    <property type="entry name" value="Phosphatidylinositol 3-kinase Catalytic Subunit, Chain A, domain 1"/>
    <property type="match status" value="1"/>
</dbReference>
<dbReference type="PANTHER" id="PTHR15706">
    <property type="entry name" value="SH3 MULTIPLE DOMAIN"/>
    <property type="match status" value="1"/>
</dbReference>
<dbReference type="InterPro" id="IPR001452">
    <property type="entry name" value="SH3_domain"/>
</dbReference>
<dbReference type="FunCoup" id="A0A067M537">
    <property type="interactions" value="86"/>
</dbReference>
<evidence type="ECO:0008006" key="9">
    <source>
        <dbReference type="Google" id="ProtNLM"/>
    </source>
</evidence>
<dbReference type="HOGENOM" id="CLU_014957_0_0_1"/>
<dbReference type="SUPFAM" id="SSF50044">
    <property type="entry name" value="SH3-domain"/>
    <property type="match status" value="2"/>
</dbReference>
<dbReference type="GO" id="GO:1902494">
    <property type="term" value="C:catalytic complex"/>
    <property type="evidence" value="ECO:0007669"/>
    <property type="project" value="UniProtKB-ARBA"/>
</dbReference>
<dbReference type="Gene3D" id="2.30.30.40">
    <property type="entry name" value="SH3 Domains"/>
    <property type="match status" value="2"/>
</dbReference>
<evidence type="ECO:0000313" key="8">
    <source>
        <dbReference type="Proteomes" id="UP000027195"/>
    </source>
</evidence>
<sequence>MKSLRRSLNTKDHHHHQHHPSISSPISHPPLSKPVPAVVPPKIVIRALVDYHAASAQELSFSKGDFFYVISDSDRGDGWYEAHNPVSGSRGLVPRSGFEVFTKGASIGPRAAALSNPPAVPKLPPIPRLRTFYAIVQFDFTAERPDELDARAGEPISVVAQSNREWFVAKPIGRLGGPGLIPVSFVEIRDPSSGRKMEDEEVEKLMERGELPRVEEWKKATLEYKASSIPLGVLDVEPSDTPSTRSPQSPTSPPQPDDMLPRGVLTAATIPSFHYENNEYWFRLNASYQPNPEPSTSSPSPLPLARQLVLYRNYDDFYDFQINLLDQFPVEAGRNGANKSEEDESSRILPYMPGPVNYVDDIVTAHRRKELDDYLNQLCALSQQAEYILRCDLIRMFFSPRAGDLMEMVEDRVHVVPPRDPDHHPNQNGAGALEKDFEGLRVDDLGHSRQNSASDYGADDDERRVSSQFGAQPHRYSDRGPIGGAQPTMSRSASPDRRFEDDDEFDSPHMTHDGTSGFYPSQPPPPKTHSRSQSHTHQQLPVTHPYQSQHARSRSNTSSPMPPTPPPSGSAPAPTFLKIKIFHSNTDDLIAIRVPPRVTYTQLLSKVRERLGSDVTCLRYRDSWPGGAPGSNGDSSWHELNGDDELREWVGKEDKLVLYAD</sequence>
<evidence type="ECO:0000256" key="1">
    <source>
        <dbReference type="ARBA" id="ARBA00022443"/>
    </source>
</evidence>
<evidence type="ECO:0000259" key="5">
    <source>
        <dbReference type="PROSITE" id="PS50002"/>
    </source>
</evidence>
<accession>A0A067M537</accession>
<dbReference type="STRING" id="930990.A0A067M537"/>
<dbReference type="InterPro" id="IPR051228">
    <property type="entry name" value="NADPH_Oxidase/PX-Domain"/>
</dbReference>
<dbReference type="InParanoid" id="A0A067M537"/>
<dbReference type="SMART" id="SM00312">
    <property type="entry name" value="PX"/>
    <property type="match status" value="1"/>
</dbReference>
<dbReference type="SUPFAM" id="SSF54277">
    <property type="entry name" value="CAD &amp; PB1 domains"/>
    <property type="match status" value="1"/>
</dbReference>
<dbReference type="Pfam" id="PF00787">
    <property type="entry name" value="PX"/>
    <property type="match status" value="1"/>
</dbReference>
<keyword evidence="2" id="KW-0677">Repeat</keyword>
<dbReference type="Pfam" id="PF00018">
    <property type="entry name" value="SH3_1"/>
    <property type="match status" value="2"/>
</dbReference>
<dbReference type="InterPro" id="IPR036028">
    <property type="entry name" value="SH3-like_dom_sf"/>
</dbReference>
<evidence type="ECO:0000256" key="2">
    <source>
        <dbReference type="ARBA" id="ARBA00022737"/>
    </source>
</evidence>
<proteinExistence type="predicted"/>
<keyword evidence="1 3" id="KW-0728">SH3 domain</keyword>
<feature type="region of interest" description="Disordered" evidence="4">
    <location>
        <begin position="446"/>
        <end position="574"/>
    </location>
</feature>
<dbReference type="OrthoDB" id="548867at2759"/>
<feature type="domain" description="SH3" evidence="5">
    <location>
        <begin position="129"/>
        <end position="191"/>
    </location>
</feature>
<dbReference type="InterPro" id="IPR035548">
    <property type="entry name" value="Bem1/Scd2_SH3_1"/>
</dbReference>
<dbReference type="InterPro" id="IPR036871">
    <property type="entry name" value="PX_dom_sf"/>
</dbReference>
<dbReference type="PROSITE" id="PS50002">
    <property type="entry name" value="SH3"/>
    <property type="match status" value="2"/>
</dbReference>
<dbReference type="GO" id="GO:0043332">
    <property type="term" value="C:mating projection tip"/>
    <property type="evidence" value="ECO:0007669"/>
    <property type="project" value="TreeGrafter"/>
</dbReference>
<evidence type="ECO:0000259" key="6">
    <source>
        <dbReference type="PROSITE" id="PS50195"/>
    </source>
</evidence>
<feature type="compositionally biased region" description="Pro residues" evidence="4">
    <location>
        <begin position="560"/>
        <end position="569"/>
    </location>
</feature>
<dbReference type="GO" id="GO:0005938">
    <property type="term" value="C:cell cortex"/>
    <property type="evidence" value="ECO:0007669"/>
    <property type="project" value="UniProtKB-ARBA"/>
</dbReference>
<feature type="compositionally biased region" description="Basic and acidic residues" evidence="4">
    <location>
        <begin position="494"/>
        <end position="512"/>
    </location>
</feature>
<evidence type="ECO:0000256" key="3">
    <source>
        <dbReference type="PROSITE-ProRule" id="PRU00192"/>
    </source>
</evidence>
<dbReference type="CDD" id="cd11879">
    <property type="entry name" value="SH3_Bem1p_2"/>
    <property type="match status" value="1"/>
</dbReference>
<dbReference type="FunFam" id="2.30.30.40:FF:000093">
    <property type="entry name" value="Protein kinase activator Bem1"/>
    <property type="match status" value="1"/>
</dbReference>
<dbReference type="Gene3D" id="3.30.1520.10">
    <property type="entry name" value="Phox-like domain"/>
    <property type="match status" value="1"/>
</dbReference>
<dbReference type="InterPro" id="IPR035550">
    <property type="entry name" value="Bem1/Scd2_PX"/>
</dbReference>
<dbReference type="AlphaFoldDB" id="A0A067M537"/>
<reference evidence="8" key="1">
    <citation type="journal article" date="2014" name="Proc. Natl. Acad. Sci. U.S.A.">
        <title>Extensive sampling of basidiomycete genomes demonstrates inadequacy of the white-rot/brown-rot paradigm for wood decay fungi.</title>
        <authorList>
            <person name="Riley R."/>
            <person name="Salamov A.A."/>
            <person name="Brown D.W."/>
            <person name="Nagy L.G."/>
            <person name="Floudas D."/>
            <person name="Held B.W."/>
            <person name="Levasseur A."/>
            <person name="Lombard V."/>
            <person name="Morin E."/>
            <person name="Otillar R."/>
            <person name="Lindquist E.A."/>
            <person name="Sun H."/>
            <person name="LaButti K.M."/>
            <person name="Schmutz J."/>
            <person name="Jabbour D."/>
            <person name="Luo H."/>
            <person name="Baker S.E."/>
            <person name="Pisabarro A.G."/>
            <person name="Walton J.D."/>
            <person name="Blanchette R.A."/>
            <person name="Henrissat B."/>
            <person name="Martin F."/>
            <person name="Cullen D."/>
            <person name="Hibbett D.S."/>
            <person name="Grigoriev I.V."/>
        </authorList>
    </citation>
    <scope>NUCLEOTIDE SEQUENCE [LARGE SCALE GENOMIC DNA]</scope>
    <source>
        <strain evidence="8">FD-172 SS1</strain>
    </source>
</reference>
<feature type="region of interest" description="Disordered" evidence="4">
    <location>
        <begin position="1"/>
        <end position="29"/>
    </location>
</feature>
<gene>
    <name evidence="7" type="ORF">BOTBODRAFT_167440</name>
</gene>
<protein>
    <recommendedName>
        <fullName evidence="9">SH3 domain-containing protein</fullName>
    </recommendedName>
</protein>
<feature type="domain" description="PX" evidence="6">
    <location>
        <begin position="260"/>
        <end position="405"/>
    </location>
</feature>
<keyword evidence="8" id="KW-1185">Reference proteome</keyword>
<dbReference type="EMBL" id="KL198117">
    <property type="protein sequence ID" value="KDQ06992.1"/>
    <property type="molecule type" value="Genomic_DNA"/>
</dbReference>
<evidence type="ECO:0000313" key="7">
    <source>
        <dbReference type="EMBL" id="KDQ06992.1"/>
    </source>
</evidence>
<dbReference type="InterPro" id="IPR035549">
    <property type="entry name" value="Bem1/Scd2_SH3_2"/>
</dbReference>
<dbReference type="SMART" id="SM00326">
    <property type="entry name" value="SH3"/>
    <property type="match status" value="2"/>
</dbReference>
<dbReference type="CDD" id="cd11878">
    <property type="entry name" value="SH3_Bem1p_1"/>
    <property type="match status" value="1"/>
</dbReference>
<dbReference type="CDD" id="cd06890">
    <property type="entry name" value="PX_Bem1p"/>
    <property type="match status" value="1"/>
</dbReference>
<evidence type="ECO:0000256" key="4">
    <source>
        <dbReference type="SAM" id="MobiDB-lite"/>
    </source>
</evidence>
<dbReference type="GO" id="GO:0030674">
    <property type="term" value="F:protein-macromolecule adaptor activity"/>
    <property type="evidence" value="ECO:0007669"/>
    <property type="project" value="TreeGrafter"/>
</dbReference>
<organism evidence="7 8">
    <name type="scientific">Botryobasidium botryosum (strain FD-172 SS1)</name>
    <dbReference type="NCBI Taxonomy" id="930990"/>
    <lineage>
        <taxon>Eukaryota</taxon>
        <taxon>Fungi</taxon>
        <taxon>Dikarya</taxon>
        <taxon>Basidiomycota</taxon>
        <taxon>Agaricomycotina</taxon>
        <taxon>Agaricomycetes</taxon>
        <taxon>Cantharellales</taxon>
        <taxon>Botryobasidiaceae</taxon>
        <taxon>Botryobasidium</taxon>
    </lineage>
</organism>
<dbReference type="GO" id="GO:0000747">
    <property type="term" value="P:conjugation with cellular fusion"/>
    <property type="evidence" value="ECO:0007669"/>
    <property type="project" value="TreeGrafter"/>
</dbReference>